<comment type="caution">
    <text evidence="1">The sequence shown here is derived from an EMBL/GenBank/DDBJ whole genome shotgun (WGS) entry which is preliminary data.</text>
</comment>
<gene>
    <name evidence="1" type="ORF">HW555_010273</name>
</gene>
<dbReference type="AlphaFoldDB" id="A0A835GB06"/>
<evidence type="ECO:0000313" key="2">
    <source>
        <dbReference type="Proteomes" id="UP000648187"/>
    </source>
</evidence>
<evidence type="ECO:0000313" key="1">
    <source>
        <dbReference type="EMBL" id="KAF9410728.1"/>
    </source>
</evidence>
<reference evidence="1" key="1">
    <citation type="submission" date="2020-08" db="EMBL/GenBank/DDBJ databases">
        <title>Spodoptera exigua strain:BAW_Kor-Di-RS1 Genome sequencing and assembly.</title>
        <authorList>
            <person name="Kim J."/>
            <person name="Nam H.Y."/>
            <person name="Kwon M."/>
            <person name="Choi J.H."/>
            <person name="Cho S.R."/>
            <person name="Kim G.-H."/>
        </authorList>
    </citation>
    <scope>NUCLEOTIDE SEQUENCE</scope>
    <source>
        <strain evidence="1">BAW_Kor-Di-RS1</strain>
        <tissue evidence="1">Whole-body</tissue>
    </source>
</reference>
<proteinExistence type="predicted"/>
<sequence>MKKLKWHVPPWKAVGDNKVGGTPAKGPVGLTIDLQLSKKLNNACASAPRTNTSDSAALSTLLSALWLQLSLTIGGTGPTRVGVGVASKGKLDGIEHAVTCLRTEDQALRFAIEEVYFKDVKKEHIMNNTYTTPTVDQLAFWRHVPALAGRFAARITPRQSHAARFSFHIASGIMAVLFEAVEFIN</sequence>
<organism evidence="1 2">
    <name type="scientific">Spodoptera exigua</name>
    <name type="common">Beet armyworm</name>
    <name type="synonym">Noctua fulgens</name>
    <dbReference type="NCBI Taxonomy" id="7107"/>
    <lineage>
        <taxon>Eukaryota</taxon>
        <taxon>Metazoa</taxon>
        <taxon>Ecdysozoa</taxon>
        <taxon>Arthropoda</taxon>
        <taxon>Hexapoda</taxon>
        <taxon>Insecta</taxon>
        <taxon>Pterygota</taxon>
        <taxon>Neoptera</taxon>
        <taxon>Endopterygota</taxon>
        <taxon>Lepidoptera</taxon>
        <taxon>Glossata</taxon>
        <taxon>Ditrysia</taxon>
        <taxon>Noctuoidea</taxon>
        <taxon>Noctuidae</taxon>
        <taxon>Amphipyrinae</taxon>
        <taxon>Spodoptera</taxon>
    </lineage>
</organism>
<dbReference type="Proteomes" id="UP000648187">
    <property type="component" value="Unassembled WGS sequence"/>
</dbReference>
<name>A0A835GB06_SPOEX</name>
<accession>A0A835GB06</accession>
<dbReference type="EMBL" id="JACKWZ010000249">
    <property type="protein sequence ID" value="KAF9410728.1"/>
    <property type="molecule type" value="Genomic_DNA"/>
</dbReference>
<keyword evidence="2" id="KW-1185">Reference proteome</keyword>
<protein>
    <submittedName>
        <fullName evidence="1">Uncharacterized protein</fullName>
    </submittedName>
</protein>